<dbReference type="AlphaFoldDB" id="A0A4U2FCE2"/>
<comment type="caution">
    <text evidence="2">The sequence shown here is derived from an EMBL/GenBank/DDBJ whole genome shotgun (WGS) entry which is preliminary data.</text>
</comment>
<dbReference type="EMBL" id="SYVO01000002">
    <property type="protein sequence ID" value="TKG13283.1"/>
    <property type="molecule type" value="Genomic_DNA"/>
</dbReference>
<sequence length="636" mass="72680">MQFKDVLSDIEKLVGKELQSINPKTAPIFLTEVDHELQKYFVAATPNAKGFARAFRELEDIWKELTLKGFSNVDQALFGGGTSRNQPETVFAHLPYIQHFKYQKRKHLLLRGCDVHELGKLSELTASELRSVTIKIRASNELSNRIIMDSLSQISGKLRSSLDTILVKYPSDANVKAFEKSFLELGIIENTIRSGVVSLEAENVNLAQNEPLSNLMPSINDIDGGDYVGFESDDEGYVAAVGKPRIRQYTPTISLIFDRLIHNEIELQPDFQRKDRIWDDTKKSRLIESILMELPLPVFYFGEKRDGTWIVIDGVQRITSVYDYIRGMFKLSNKLEARTEFRGVAFKELDRTHQRRILEYAVTSHLIDMTTGHEDLVVELFHRINTYGVKLSTQEIRSALNQGSSVTFLRYIAATFEFKSVTNLRIKPERQKDMELCLSAVAFIILGYKEYKKDSYDKYLSDSMIEINKCKIKLSNDDKVDQGEAIISEDPGGLFKELEHRIKKAFSLAEFIFGDLAFKKSIDAKAKDPISKPLFELIISYFSQLSSDEVEIVKSKRENLLKLLYASMNEEVTELATWNSDRYAGSDRGFLYSISTSTGKNVTVKYRFEAFREILKQSTGLDIKQVPLKEIIQCQL</sequence>
<dbReference type="Proteomes" id="UP000305840">
    <property type="component" value="Unassembled WGS sequence"/>
</dbReference>
<dbReference type="InterPro" id="IPR004919">
    <property type="entry name" value="GmrSD_N"/>
</dbReference>
<protein>
    <submittedName>
        <fullName evidence="2">DUF262 domain-containing protein</fullName>
    </submittedName>
</protein>
<reference evidence="2 3" key="1">
    <citation type="submission" date="2019-04" db="EMBL/GenBank/DDBJ databases">
        <title>A reverse ecology approach based on a biological definition of microbial populations.</title>
        <authorList>
            <person name="Arevalo P."/>
            <person name="Vaninsberghe D."/>
            <person name="Elsherbini J."/>
            <person name="Gore J."/>
            <person name="Polz M."/>
        </authorList>
    </citation>
    <scope>NUCLEOTIDE SEQUENCE [LARGE SCALE GENOMIC DNA]</scope>
    <source>
        <strain evidence="2 3">10N.222.48.A1</strain>
    </source>
</reference>
<evidence type="ECO:0000313" key="3">
    <source>
        <dbReference type="Proteomes" id="UP000305840"/>
    </source>
</evidence>
<feature type="domain" description="GmrSD restriction endonucleases N-terminal" evidence="1">
    <location>
        <begin position="263"/>
        <end position="399"/>
    </location>
</feature>
<gene>
    <name evidence="2" type="ORF">FCV91_01175</name>
</gene>
<evidence type="ECO:0000313" key="2">
    <source>
        <dbReference type="EMBL" id="TKG13283.1"/>
    </source>
</evidence>
<organism evidence="2 3">
    <name type="scientific">Vibrio lentus</name>
    <dbReference type="NCBI Taxonomy" id="136468"/>
    <lineage>
        <taxon>Bacteria</taxon>
        <taxon>Pseudomonadati</taxon>
        <taxon>Pseudomonadota</taxon>
        <taxon>Gammaproteobacteria</taxon>
        <taxon>Vibrionales</taxon>
        <taxon>Vibrionaceae</taxon>
        <taxon>Vibrio</taxon>
    </lineage>
</organism>
<evidence type="ECO:0000259" key="1">
    <source>
        <dbReference type="Pfam" id="PF03235"/>
    </source>
</evidence>
<dbReference type="PANTHER" id="PTHR39639:SF1">
    <property type="entry name" value="DUF262 DOMAIN-CONTAINING PROTEIN"/>
    <property type="match status" value="1"/>
</dbReference>
<name>A0A4U2FCE2_9VIBR</name>
<dbReference type="PANTHER" id="PTHR39639">
    <property type="entry name" value="CHROMOSOME 16, WHOLE GENOME SHOTGUN SEQUENCE"/>
    <property type="match status" value="1"/>
</dbReference>
<dbReference type="Pfam" id="PF03235">
    <property type="entry name" value="GmrSD_N"/>
    <property type="match status" value="1"/>
</dbReference>
<proteinExistence type="predicted"/>
<dbReference type="RefSeq" id="WP_136994300.1">
    <property type="nucleotide sequence ID" value="NZ_SYVO01000002.1"/>
</dbReference>
<accession>A0A4U2FCE2</accession>